<dbReference type="AlphaFoldDB" id="A0A381PJZ3"/>
<dbReference type="EMBL" id="UINC01000997">
    <property type="protein sequence ID" value="SUZ66934.1"/>
    <property type="molecule type" value="Genomic_DNA"/>
</dbReference>
<protein>
    <submittedName>
        <fullName evidence="1">Uncharacterized protein</fullName>
    </submittedName>
</protein>
<proteinExistence type="predicted"/>
<sequence length="101" mass="10852">VRAFVPDLMDRSRLRAPEASVEFVADPAVLLDEPADLFVLDLARSDALLAVSGRSVGSGRVVGFAPHVDDEVMAAAREAGCDEVLPRSVFFRRFPDLGPDA</sequence>
<evidence type="ECO:0000313" key="1">
    <source>
        <dbReference type="EMBL" id="SUZ66934.1"/>
    </source>
</evidence>
<feature type="non-terminal residue" evidence="1">
    <location>
        <position position="1"/>
    </location>
</feature>
<organism evidence="1">
    <name type="scientific">marine metagenome</name>
    <dbReference type="NCBI Taxonomy" id="408172"/>
    <lineage>
        <taxon>unclassified sequences</taxon>
        <taxon>metagenomes</taxon>
        <taxon>ecological metagenomes</taxon>
    </lineage>
</organism>
<name>A0A381PJZ3_9ZZZZ</name>
<gene>
    <name evidence="1" type="ORF">METZ01_LOCUS19788</name>
</gene>
<reference evidence="1" key="1">
    <citation type="submission" date="2018-05" db="EMBL/GenBank/DDBJ databases">
        <authorList>
            <person name="Lanie J.A."/>
            <person name="Ng W.-L."/>
            <person name="Kazmierczak K.M."/>
            <person name="Andrzejewski T.M."/>
            <person name="Davidsen T.M."/>
            <person name="Wayne K.J."/>
            <person name="Tettelin H."/>
            <person name="Glass J.I."/>
            <person name="Rusch D."/>
            <person name="Podicherti R."/>
            <person name="Tsui H.-C.T."/>
            <person name="Winkler M.E."/>
        </authorList>
    </citation>
    <scope>NUCLEOTIDE SEQUENCE</scope>
</reference>
<accession>A0A381PJZ3</accession>